<dbReference type="AlphaFoldDB" id="A0AAJ7UJL2"/>
<evidence type="ECO:0000313" key="4">
    <source>
        <dbReference type="RefSeq" id="XP_032836415.1"/>
    </source>
</evidence>
<proteinExistence type="inferred from homology"/>
<feature type="region of interest" description="Disordered" evidence="2">
    <location>
        <begin position="1"/>
        <end position="72"/>
    </location>
</feature>
<name>A0AAJ7UJL2_PETMA</name>
<evidence type="ECO:0000256" key="2">
    <source>
        <dbReference type="SAM" id="MobiDB-lite"/>
    </source>
</evidence>
<sequence length="194" mass="20805">MGGRGRGSEARSKMAAEASQILRGVTEPSPGSLPPAVEGLPRGEVPDGVAQDGAGTRQDEEAAAGEEAASTAATVEAAEEVREAPPDDVTALCRDMFTKMSAYLHGELAATCGDYRLLEQLNRLTARSYGEMGEQARSVHGRLSTLTQQYAALQQCLSQVDSVELQVSLLEQAAYRLDAHSKRLEAKFKKLEKR</sequence>
<dbReference type="GO" id="GO:0016197">
    <property type="term" value="P:endosomal transport"/>
    <property type="evidence" value="ECO:0007669"/>
    <property type="project" value="TreeGrafter"/>
</dbReference>
<dbReference type="Pfam" id="PF10046">
    <property type="entry name" value="BLOC1_2"/>
    <property type="match status" value="1"/>
</dbReference>
<evidence type="ECO:0000313" key="3">
    <source>
        <dbReference type="Proteomes" id="UP001318040"/>
    </source>
</evidence>
<keyword evidence="3" id="KW-1185">Reference proteome</keyword>
<dbReference type="KEGG" id="pmrn:116958040"/>
<dbReference type="GO" id="GO:0099078">
    <property type="term" value="C:BORC complex"/>
    <property type="evidence" value="ECO:0007669"/>
    <property type="project" value="TreeGrafter"/>
</dbReference>
<dbReference type="PANTHER" id="PTHR46479">
    <property type="entry name" value="BIOGENESIS OF LYSOSOME-RELATED ORGANELLES COMPLEX 1 SUBUNIT 2"/>
    <property type="match status" value="1"/>
</dbReference>
<dbReference type="Proteomes" id="UP001318040">
    <property type="component" value="Chromosome 68"/>
</dbReference>
<evidence type="ECO:0000256" key="1">
    <source>
        <dbReference type="ARBA" id="ARBA00008468"/>
    </source>
</evidence>
<feature type="compositionally biased region" description="Basic and acidic residues" evidence="2">
    <location>
        <begin position="1"/>
        <end position="14"/>
    </location>
</feature>
<dbReference type="GO" id="GO:0000930">
    <property type="term" value="C:gamma-tubulin complex"/>
    <property type="evidence" value="ECO:0007669"/>
    <property type="project" value="TreeGrafter"/>
</dbReference>
<organism evidence="3 4">
    <name type="scientific">Petromyzon marinus</name>
    <name type="common">Sea lamprey</name>
    <dbReference type="NCBI Taxonomy" id="7757"/>
    <lineage>
        <taxon>Eukaryota</taxon>
        <taxon>Metazoa</taxon>
        <taxon>Chordata</taxon>
        <taxon>Craniata</taxon>
        <taxon>Vertebrata</taxon>
        <taxon>Cyclostomata</taxon>
        <taxon>Hyperoartia</taxon>
        <taxon>Petromyzontiformes</taxon>
        <taxon>Petromyzontidae</taxon>
        <taxon>Petromyzon</taxon>
    </lineage>
</organism>
<accession>A0AAJ7UJL2</accession>
<dbReference type="RefSeq" id="XP_032836415.1">
    <property type="nucleotide sequence ID" value="XM_032980524.1"/>
</dbReference>
<dbReference type="GO" id="GO:0032418">
    <property type="term" value="P:lysosome localization"/>
    <property type="evidence" value="ECO:0007669"/>
    <property type="project" value="TreeGrafter"/>
</dbReference>
<reference evidence="4" key="1">
    <citation type="submission" date="2025-08" db="UniProtKB">
        <authorList>
            <consortium name="RefSeq"/>
        </authorList>
    </citation>
    <scope>IDENTIFICATION</scope>
    <source>
        <tissue evidence="4">Sperm</tissue>
    </source>
</reference>
<dbReference type="PANTHER" id="PTHR46479:SF1">
    <property type="entry name" value="BIOGENESIS OF LYSOSOME-RELATED ORGANELLES COMPLEX 1 SUBUNIT 2"/>
    <property type="match status" value="1"/>
</dbReference>
<dbReference type="InterPro" id="IPR019269">
    <property type="entry name" value="BLOC1_su2"/>
</dbReference>
<gene>
    <name evidence="4" type="primary">BLOC1S2</name>
</gene>
<protein>
    <submittedName>
        <fullName evidence="4">Biogenesis of lysosome-related organelles complex 1 subunit 2 isoform X1</fullName>
    </submittedName>
</protein>
<dbReference type="GO" id="GO:0043015">
    <property type="term" value="F:gamma-tubulin binding"/>
    <property type="evidence" value="ECO:0007669"/>
    <property type="project" value="TreeGrafter"/>
</dbReference>
<dbReference type="GO" id="GO:0031083">
    <property type="term" value="C:BLOC-1 complex"/>
    <property type="evidence" value="ECO:0007669"/>
    <property type="project" value="TreeGrafter"/>
</dbReference>
<comment type="similarity">
    <text evidence="1">Belongs to the BLOC1S2 family.</text>
</comment>